<dbReference type="PANTHER" id="PTHR11046:SF0">
    <property type="entry name" value="OLIGORIBONUCLEASE, MITOCHONDRIAL"/>
    <property type="match status" value="1"/>
</dbReference>
<dbReference type="Pfam" id="PF00929">
    <property type="entry name" value="RNase_T"/>
    <property type="match status" value="1"/>
</dbReference>
<feature type="active site" evidence="5">
    <location>
        <position position="130"/>
    </location>
</feature>
<dbReference type="Gene3D" id="3.30.420.10">
    <property type="entry name" value="Ribonuclease H-like superfamily/Ribonuclease H"/>
    <property type="match status" value="1"/>
</dbReference>
<dbReference type="InterPro" id="IPR012337">
    <property type="entry name" value="RNaseH-like_sf"/>
</dbReference>
<dbReference type="GO" id="GO:0016787">
    <property type="term" value="F:hydrolase activity"/>
    <property type="evidence" value="ECO:0007669"/>
    <property type="project" value="UniProtKB-KW"/>
</dbReference>
<evidence type="ECO:0000313" key="9">
    <source>
        <dbReference type="Proteomes" id="UP001056336"/>
    </source>
</evidence>
<dbReference type="SMART" id="SM00479">
    <property type="entry name" value="EXOIII"/>
    <property type="match status" value="1"/>
</dbReference>
<evidence type="ECO:0000256" key="3">
    <source>
        <dbReference type="ARBA" id="ARBA00022801"/>
    </source>
</evidence>
<comment type="similarity">
    <text evidence="1 5">Belongs to the oligoribonuclease family.</text>
</comment>
<dbReference type="SUPFAM" id="SSF53098">
    <property type="entry name" value="Ribonuclease H-like"/>
    <property type="match status" value="1"/>
</dbReference>
<reference evidence="8" key="2">
    <citation type="submission" date="2022-05" db="EMBL/GenBank/DDBJ databases">
        <authorList>
            <person name="Kim J.-S."/>
            <person name="Lee K."/>
            <person name="Suh M."/>
            <person name="Eom M."/>
            <person name="Kim J.-S."/>
            <person name="Kim D.-S."/>
            <person name="Ko S.-H."/>
            <person name="Shin Y."/>
            <person name="Lee J.-S."/>
        </authorList>
    </citation>
    <scope>NUCLEOTIDE SEQUENCE</scope>
    <source>
        <strain evidence="8">N237</strain>
    </source>
</reference>
<dbReference type="NCBIfam" id="NF003765">
    <property type="entry name" value="PRK05359.1"/>
    <property type="match status" value="1"/>
</dbReference>
<dbReference type="CDD" id="cd06135">
    <property type="entry name" value="Orn"/>
    <property type="match status" value="1"/>
</dbReference>
<dbReference type="InterPro" id="IPR013520">
    <property type="entry name" value="Ribonucl_H"/>
</dbReference>
<keyword evidence="3 5" id="KW-0378">Hydrolase</keyword>
<dbReference type="InterPro" id="IPR036397">
    <property type="entry name" value="RNaseH_sf"/>
</dbReference>
<dbReference type="EC" id="3.1.-.-" evidence="5"/>
<dbReference type="InterPro" id="IPR022894">
    <property type="entry name" value="Oligoribonuclease"/>
</dbReference>
<evidence type="ECO:0000256" key="2">
    <source>
        <dbReference type="ARBA" id="ARBA00022722"/>
    </source>
</evidence>
<keyword evidence="2 5" id="KW-0540">Nuclease</keyword>
<name>A0ABY4R3C2_9ACTN</name>
<keyword evidence="5" id="KW-0963">Cytoplasm</keyword>
<dbReference type="EMBL" id="CP097332">
    <property type="protein sequence ID" value="UQX89625.1"/>
    <property type="molecule type" value="Genomic_DNA"/>
</dbReference>
<feature type="compositionally biased region" description="Low complexity" evidence="6">
    <location>
        <begin position="204"/>
        <end position="220"/>
    </location>
</feature>
<accession>A0ABY4R3C2</accession>
<feature type="domain" description="Exonuclease" evidence="7">
    <location>
        <begin position="7"/>
        <end position="182"/>
    </location>
</feature>
<proteinExistence type="inferred from homology"/>
<evidence type="ECO:0000259" key="7">
    <source>
        <dbReference type="SMART" id="SM00479"/>
    </source>
</evidence>
<dbReference type="PANTHER" id="PTHR11046">
    <property type="entry name" value="OLIGORIBONUCLEASE, MITOCHONDRIAL"/>
    <property type="match status" value="1"/>
</dbReference>
<evidence type="ECO:0000256" key="6">
    <source>
        <dbReference type="SAM" id="MobiDB-lite"/>
    </source>
</evidence>
<comment type="subcellular location">
    <subcellularLocation>
        <location evidence="5">Cytoplasm</location>
    </subcellularLocation>
</comment>
<keyword evidence="9" id="KW-1185">Reference proteome</keyword>
<gene>
    <name evidence="5 8" type="primary">orn</name>
    <name evidence="8" type="ORF">M6D93_06370</name>
</gene>
<evidence type="ECO:0000256" key="4">
    <source>
        <dbReference type="ARBA" id="ARBA00022839"/>
    </source>
</evidence>
<dbReference type="HAMAP" id="MF_00045">
    <property type="entry name" value="Oligoribonuclease"/>
    <property type="match status" value="1"/>
</dbReference>
<organism evidence="8 9">
    <name type="scientific">Jatrophihabitans telluris</name>
    <dbReference type="NCBI Taxonomy" id="2038343"/>
    <lineage>
        <taxon>Bacteria</taxon>
        <taxon>Bacillati</taxon>
        <taxon>Actinomycetota</taxon>
        <taxon>Actinomycetes</taxon>
        <taxon>Jatrophihabitantales</taxon>
        <taxon>Jatrophihabitantaceae</taxon>
        <taxon>Jatrophihabitans</taxon>
    </lineage>
</organism>
<feature type="region of interest" description="Disordered" evidence="6">
    <location>
        <begin position="204"/>
        <end position="239"/>
    </location>
</feature>
<evidence type="ECO:0000256" key="5">
    <source>
        <dbReference type="HAMAP-Rule" id="MF_00045"/>
    </source>
</evidence>
<evidence type="ECO:0000313" key="8">
    <source>
        <dbReference type="EMBL" id="UQX89625.1"/>
    </source>
</evidence>
<sequence>MSERTDKLVWIDCEMTGLELGRDALIEIAVLITDGDLNIIDDGMDIVIGCADDVLDTMVPFVKQMHETSGLTDLVRASAVTLGDAERQVLDYIKRFVPEPKTAPLCGNSIATDRGFIARDMPGLDGFLHYRMIDVSSIKELARRWYPKVYFGQPPKGLAHRALADIAESVHELRYYRNTVFVAPPGPTTEEAAVAAAAAVLEPGGSAAHPASNGAAASPAQSDPVVDNPVETMGAEQLD</sequence>
<comment type="function">
    <text evidence="5">3'-to-5' exoribonuclease specific for small oligoribonucleotides.</text>
</comment>
<evidence type="ECO:0000256" key="1">
    <source>
        <dbReference type="ARBA" id="ARBA00009921"/>
    </source>
</evidence>
<keyword evidence="4 5" id="KW-0269">Exonuclease</keyword>
<protein>
    <recommendedName>
        <fullName evidence="5">Oligoribonuclease</fullName>
        <ecNumber evidence="5">3.1.-.-</ecNumber>
    </recommendedName>
</protein>
<reference evidence="8" key="1">
    <citation type="journal article" date="2018" name="Int. J. Syst. Evol. Microbiol.">
        <title>Jatrophihabitans telluris sp. nov., isolated from sediment soil of lava forest wetlands and the emended description of the genus Jatrophihabitans.</title>
        <authorList>
            <person name="Lee K.C."/>
            <person name="Suh M.K."/>
            <person name="Eom M.K."/>
            <person name="Kim K.K."/>
            <person name="Kim J.S."/>
            <person name="Kim D.S."/>
            <person name="Ko S.H."/>
            <person name="Shin Y.K."/>
            <person name="Lee J.S."/>
        </authorList>
    </citation>
    <scope>NUCLEOTIDE SEQUENCE</scope>
    <source>
        <strain evidence="8">N237</strain>
    </source>
</reference>
<dbReference type="Proteomes" id="UP001056336">
    <property type="component" value="Chromosome"/>
</dbReference>